<name>A0A2M7H285_9BACT</name>
<dbReference type="AlphaFoldDB" id="A0A2M7H285"/>
<organism evidence="2 3">
    <name type="scientific">Candidatus Kerfeldbacteria bacterium CG15_BIG_FIL_POST_REV_8_21_14_020_45_12</name>
    <dbReference type="NCBI Taxonomy" id="2014247"/>
    <lineage>
        <taxon>Bacteria</taxon>
        <taxon>Candidatus Kerfeldiibacteriota</taxon>
    </lineage>
</organism>
<feature type="compositionally biased region" description="Basic and acidic residues" evidence="1">
    <location>
        <begin position="8"/>
        <end position="23"/>
    </location>
</feature>
<accession>A0A2M7H285</accession>
<evidence type="ECO:0000313" key="2">
    <source>
        <dbReference type="EMBL" id="PIW36299.1"/>
    </source>
</evidence>
<feature type="region of interest" description="Disordered" evidence="1">
    <location>
        <begin position="1"/>
        <end position="23"/>
    </location>
</feature>
<dbReference type="EMBL" id="PFGC01000063">
    <property type="protein sequence ID" value="PIW36299.1"/>
    <property type="molecule type" value="Genomic_DNA"/>
</dbReference>
<gene>
    <name evidence="2" type="ORF">COW24_06110</name>
</gene>
<protein>
    <submittedName>
        <fullName evidence="2">Uncharacterized protein</fullName>
    </submittedName>
</protein>
<proteinExistence type="predicted"/>
<reference evidence="2 3" key="1">
    <citation type="submission" date="2017-09" db="EMBL/GenBank/DDBJ databases">
        <title>Depth-based differentiation of microbial function through sediment-hosted aquifers and enrichment of novel symbionts in the deep terrestrial subsurface.</title>
        <authorList>
            <person name="Probst A.J."/>
            <person name="Ladd B."/>
            <person name="Jarett J.K."/>
            <person name="Geller-Mcgrath D.E."/>
            <person name="Sieber C.M."/>
            <person name="Emerson J.B."/>
            <person name="Anantharaman K."/>
            <person name="Thomas B.C."/>
            <person name="Malmstrom R."/>
            <person name="Stieglmeier M."/>
            <person name="Klingl A."/>
            <person name="Woyke T."/>
            <person name="Ryan C.M."/>
            <person name="Banfield J.F."/>
        </authorList>
    </citation>
    <scope>NUCLEOTIDE SEQUENCE [LARGE SCALE GENOMIC DNA]</scope>
    <source>
        <strain evidence="2">CG15_BIG_FIL_POST_REV_8_21_14_020_45_12</strain>
    </source>
</reference>
<sequence>MRSPRRSPAPERRRATEKIHAPETEPKLYFPPEAVMSWFNNFNKETIKYLESFTQSALLAHAVAEEDDPNNLHPRYSDIGLDLFLSDIVIPGTDLSSIERQLEEDQIIQEFNGARWEGVFSSKYFIEAARLLDIINDQDKADQITEQVLKRARRILDAPEDYAHLVPGVMLFLAKCDPDLLASLQENDGRMERLYNATKGHPGIDLWENVPNAKSLALLRLAFPDRFKIGDFDLSYVREEFTTLVTKRWSEREEVELADVAAMAVVSADRCTLSNGVYSFVHIPENESSSTLPDRPTI</sequence>
<comment type="caution">
    <text evidence="2">The sequence shown here is derived from an EMBL/GenBank/DDBJ whole genome shotgun (WGS) entry which is preliminary data.</text>
</comment>
<evidence type="ECO:0000256" key="1">
    <source>
        <dbReference type="SAM" id="MobiDB-lite"/>
    </source>
</evidence>
<evidence type="ECO:0000313" key="3">
    <source>
        <dbReference type="Proteomes" id="UP000230292"/>
    </source>
</evidence>
<dbReference type="Proteomes" id="UP000230292">
    <property type="component" value="Unassembled WGS sequence"/>
</dbReference>